<feature type="compositionally biased region" description="Basic residues" evidence="1">
    <location>
        <begin position="20"/>
        <end position="30"/>
    </location>
</feature>
<dbReference type="AlphaFoldDB" id="A0A0A8ZLU0"/>
<organism evidence="2">
    <name type="scientific">Arundo donax</name>
    <name type="common">Giant reed</name>
    <name type="synonym">Donax arundinaceus</name>
    <dbReference type="NCBI Taxonomy" id="35708"/>
    <lineage>
        <taxon>Eukaryota</taxon>
        <taxon>Viridiplantae</taxon>
        <taxon>Streptophyta</taxon>
        <taxon>Embryophyta</taxon>
        <taxon>Tracheophyta</taxon>
        <taxon>Spermatophyta</taxon>
        <taxon>Magnoliopsida</taxon>
        <taxon>Liliopsida</taxon>
        <taxon>Poales</taxon>
        <taxon>Poaceae</taxon>
        <taxon>PACMAD clade</taxon>
        <taxon>Arundinoideae</taxon>
        <taxon>Arundineae</taxon>
        <taxon>Arundo</taxon>
    </lineage>
</organism>
<dbReference type="EMBL" id="GBRH01258119">
    <property type="protein sequence ID" value="JAD39776.1"/>
    <property type="molecule type" value="Transcribed_RNA"/>
</dbReference>
<feature type="region of interest" description="Disordered" evidence="1">
    <location>
        <begin position="1"/>
        <end position="30"/>
    </location>
</feature>
<accession>A0A0A8ZLU0</accession>
<evidence type="ECO:0000256" key="1">
    <source>
        <dbReference type="SAM" id="MobiDB-lite"/>
    </source>
</evidence>
<sequence>MRDNPHKTATYHHASSPRAPVRRKLKYLAV</sequence>
<protein>
    <submittedName>
        <fullName evidence="2">Uncharacterized protein</fullName>
    </submittedName>
</protein>
<proteinExistence type="predicted"/>
<evidence type="ECO:0000313" key="2">
    <source>
        <dbReference type="EMBL" id="JAD39776.1"/>
    </source>
</evidence>
<reference evidence="2" key="2">
    <citation type="journal article" date="2015" name="Data Brief">
        <title>Shoot transcriptome of the giant reed, Arundo donax.</title>
        <authorList>
            <person name="Barrero R.A."/>
            <person name="Guerrero F.D."/>
            <person name="Moolhuijzen P."/>
            <person name="Goolsby J.A."/>
            <person name="Tidwell J."/>
            <person name="Bellgard S.E."/>
            <person name="Bellgard M.I."/>
        </authorList>
    </citation>
    <scope>NUCLEOTIDE SEQUENCE</scope>
    <source>
        <tissue evidence="2">Shoot tissue taken approximately 20 cm above the soil surface</tissue>
    </source>
</reference>
<name>A0A0A8ZLU0_ARUDO</name>
<reference evidence="2" key="1">
    <citation type="submission" date="2014-09" db="EMBL/GenBank/DDBJ databases">
        <authorList>
            <person name="Magalhaes I.L.F."/>
            <person name="Oliveira U."/>
            <person name="Santos F.R."/>
            <person name="Vidigal T.H.D.A."/>
            <person name="Brescovit A.D."/>
            <person name="Santos A.J."/>
        </authorList>
    </citation>
    <scope>NUCLEOTIDE SEQUENCE</scope>
    <source>
        <tissue evidence="2">Shoot tissue taken approximately 20 cm above the soil surface</tissue>
    </source>
</reference>